<organism evidence="1">
    <name type="scientific">Anguilla anguilla</name>
    <name type="common">European freshwater eel</name>
    <name type="synonym">Muraena anguilla</name>
    <dbReference type="NCBI Taxonomy" id="7936"/>
    <lineage>
        <taxon>Eukaryota</taxon>
        <taxon>Metazoa</taxon>
        <taxon>Chordata</taxon>
        <taxon>Craniata</taxon>
        <taxon>Vertebrata</taxon>
        <taxon>Euteleostomi</taxon>
        <taxon>Actinopterygii</taxon>
        <taxon>Neopterygii</taxon>
        <taxon>Teleostei</taxon>
        <taxon>Anguilliformes</taxon>
        <taxon>Anguillidae</taxon>
        <taxon>Anguilla</taxon>
    </lineage>
</organism>
<accession>A0A0E9T710</accession>
<protein>
    <submittedName>
        <fullName evidence="1">Uncharacterized protein</fullName>
    </submittedName>
</protein>
<proteinExistence type="predicted"/>
<evidence type="ECO:0000313" key="1">
    <source>
        <dbReference type="EMBL" id="JAH48710.1"/>
    </source>
</evidence>
<dbReference type="EMBL" id="GBXM01059867">
    <property type="protein sequence ID" value="JAH48710.1"/>
    <property type="molecule type" value="Transcribed_RNA"/>
</dbReference>
<sequence>MFLIASGSFMCNEGYLIYVKNFLTACSRYLKCIFLL</sequence>
<dbReference type="AlphaFoldDB" id="A0A0E9T710"/>
<reference evidence="1" key="2">
    <citation type="journal article" date="2015" name="Fish Shellfish Immunol.">
        <title>Early steps in the European eel (Anguilla anguilla)-Vibrio vulnificus interaction in the gills: Role of the RtxA13 toxin.</title>
        <authorList>
            <person name="Callol A."/>
            <person name="Pajuelo D."/>
            <person name="Ebbesson L."/>
            <person name="Teles M."/>
            <person name="MacKenzie S."/>
            <person name="Amaro C."/>
        </authorList>
    </citation>
    <scope>NUCLEOTIDE SEQUENCE</scope>
</reference>
<name>A0A0E9T710_ANGAN</name>
<reference evidence="1" key="1">
    <citation type="submission" date="2014-11" db="EMBL/GenBank/DDBJ databases">
        <authorList>
            <person name="Amaro Gonzalez C."/>
        </authorList>
    </citation>
    <scope>NUCLEOTIDE SEQUENCE</scope>
</reference>